<reference evidence="2 3" key="1">
    <citation type="submission" date="2018-10" db="EMBL/GenBank/DDBJ databases">
        <title>Rhizobium etli, R. leguminosarum and a new Rhizobium genospecies from Phaseolus dumosus.</title>
        <authorList>
            <person name="Ramirez-Puebla S.T."/>
            <person name="Rogel-Hernandez M.A."/>
            <person name="Guerrero G."/>
            <person name="Ormeno-Orrillo E."/>
            <person name="Martinez-Romero J.C."/>
            <person name="Negrete-Yankelevich S."/>
            <person name="Martinez-Romero E."/>
        </authorList>
    </citation>
    <scope>NUCLEOTIDE SEQUENCE [LARGE SCALE GENOMIC DNA]</scope>
    <source>
        <strain evidence="2 3">CCGE525</strain>
    </source>
</reference>
<feature type="signal peptide" evidence="1">
    <location>
        <begin position="1"/>
        <end position="24"/>
    </location>
</feature>
<protein>
    <recommendedName>
        <fullName evidence="4">PepSY domain-containing protein</fullName>
    </recommendedName>
</protein>
<evidence type="ECO:0000313" key="2">
    <source>
        <dbReference type="EMBL" id="AYG60540.1"/>
    </source>
</evidence>
<keyword evidence="3" id="KW-1185">Reference proteome</keyword>
<dbReference type="EMBL" id="CP032694">
    <property type="protein sequence ID" value="AYG60540.1"/>
    <property type="molecule type" value="Genomic_DNA"/>
</dbReference>
<evidence type="ECO:0008006" key="4">
    <source>
        <dbReference type="Google" id="ProtNLM"/>
    </source>
</evidence>
<keyword evidence="1" id="KW-0732">Signal</keyword>
<dbReference type="RefSeq" id="WP_120705514.1">
    <property type="nucleotide sequence ID" value="NZ_CP032694.1"/>
</dbReference>
<name>A0A387FM68_9HYPH</name>
<accession>A0A387FM68</accession>
<dbReference type="Proteomes" id="UP000282195">
    <property type="component" value="Chromosome"/>
</dbReference>
<feature type="chain" id="PRO_5017248815" description="PepSY domain-containing protein" evidence="1">
    <location>
        <begin position="25"/>
        <end position="106"/>
    </location>
</feature>
<evidence type="ECO:0000256" key="1">
    <source>
        <dbReference type="SAM" id="SignalP"/>
    </source>
</evidence>
<dbReference type="KEGG" id="rjg:CCGE525_18265"/>
<evidence type="ECO:0000313" key="3">
    <source>
        <dbReference type="Proteomes" id="UP000282195"/>
    </source>
</evidence>
<dbReference type="AlphaFoldDB" id="A0A387FM68"/>
<dbReference type="OrthoDB" id="7889172at2"/>
<sequence length="106" mass="11181">MTKSNGWSAARLLFPLVILAPVTACVSSPPPDQMARTKLQTAPADLQLLCADAAAKSAGLTQSKVLPTNSQQLDANTYRVELNATGRRFNCIIDNTGKVASVQPVA</sequence>
<proteinExistence type="predicted"/>
<organism evidence="2 3">
    <name type="scientific">Rhizobium jaguaris</name>
    <dbReference type="NCBI Taxonomy" id="1312183"/>
    <lineage>
        <taxon>Bacteria</taxon>
        <taxon>Pseudomonadati</taxon>
        <taxon>Pseudomonadota</taxon>
        <taxon>Alphaproteobacteria</taxon>
        <taxon>Hyphomicrobiales</taxon>
        <taxon>Rhizobiaceae</taxon>
        <taxon>Rhizobium/Agrobacterium group</taxon>
        <taxon>Rhizobium</taxon>
    </lineage>
</organism>
<gene>
    <name evidence="2" type="ORF">CCGE525_18265</name>
</gene>